<evidence type="ECO:0000313" key="2">
    <source>
        <dbReference type="EMBL" id="KAF8750992.1"/>
    </source>
</evidence>
<name>A0A835KLZ3_9POAL</name>
<reference evidence="2" key="1">
    <citation type="submission" date="2020-07" db="EMBL/GenBank/DDBJ databases">
        <title>Genome sequence and genetic diversity analysis of an under-domesticated orphan crop, white fonio (Digitaria exilis).</title>
        <authorList>
            <person name="Bennetzen J.L."/>
            <person name="Chen S."/>
            <person name="Ma X."/>
            <person name="Wang X."/>
            <person name="Yssel A.E.J."/>
            <person name="Chaluvadi S.R."/>
            <person name="Johnson M."/>
            <person name="Gangashetty P."/>
            <person name="Hamidou F."/>
            <person name="Sanogo M.D."/>
            <person name="Zwaenepoel A."/>
            <person name="Wallace J."/>
            <person name="Van De Peer Y."/>
            <person name="Van Deynze A."/>
        </authorList>
    </citation>
    <scope>NUCLEOTIDE SEQUENCE</scope>
    <source>
        <tissue evidence="2">Leaves</tissue>
    </source>
</reference>
<evidence type="ECO:0000256" key="1">
    <source>
        <dbReference type="SAM" id="MobiDB-lite"/>
    </source>
</evidence>
<keyword evidence="3" id="KW-1185">Reference proteome</keyword>
<sequence>MEALFMQAFERRDEAEAQMRQQAASYSQTMARALLAAGHTPPPWLLPHPAASATLEGGGLSAEAQMRQQVDAYSQSLARSLIVAGHQPPPWLVPPDAGVGALERWDSAEAQMCQQAVSYSRCLAHALLASGHRPPPWLLQPPADVATQGNTVKKLSADFDNPLSTDHVHHLLSNKINHQSKQKALEADGVKQGIIYGTGSAEVNRRQKCTSETVTESIGMHSSNENPSLANSVEVSLSAVSLLLQNQNETSHSVEADFCDVSQPVTILVPEKETIHSAESEPLEDPRSSTPTLLQNNSLQSAKPTFLNRPDSVAGILSVTDSIEISETKNDSLEVPRSMVSRLLEKDKLHYDEANFHGATIMPGVLLNKVPTLTDSLDVPQPIARPLLEKDTLHCICPNCQGHAATQGMYTSSDDPSLANSVELPHSDLESLLRNDALHSVDADAQKEKTHAAEAEPLQNPMSIANIDLLHSVKPNIEEVLDSVAATNPENDSVDTVKNYALEVPYSMVICDNESSRNLEQKRSGCHVLPAAINENILQAYRLADKISEAPDVCAWTNKDISARPETLSAASCQSARACQTAEMNSRMSSDKSLTGLQHCGNVYASSGAMLDTYAGHTSETNSLEGIHFPLPDTTSEAPEKLGMPKVNMLEDSCRRFSHSLENMLENDPGSLHLHENALDDDCAQGLHSHLGTIRCSLARSAADLDKFLPKYKDDADTCKNNIVSSGTTISHNDFSIGGATNASVSAEISHNDSIFDCAKDAFTTAESESSQMQASLAKRSLQCVMIGKAVEAHMAFGALFTLVDSAQRESILDLIKCQPKQSNHDHSKFSVKDESVTPNVSNVRSSKRAGVLHNAENSIATNESLQIVADRQNNSPTCSYEELPMNEQSIEELYGSLAGCSDFQADGERHGIRQFQENLSIECSIGGEKPAGVDDHSEFDETMQEWQRFSIPVPSISPTTNRAFHGLCEAKKLISLSSSLSAKYKIKPLDGVYQSLPSKFEKLMNQSLYRSIKTSLLDTSYHSKTLGDVGQCSLDFDGAFMMSNCGSSNAYDVQEDSDVPLTLSVEKYNLEKQSGRTGSSSDYLGSMPELACFRIDEGSTNLGENENQVKLSGCISKNYSRQGLAAKKSPEHATNKYQRKETNSLGLTAGKSYTRKPDWHGHIRVNQDINIPKENRAISIRKVAQVTHSLVDRLGKTEMSSSKSERSRSTANLEKGCRPKNLVSNVRSFIPLVKQKQQPLTSCVKRYVRVKALEAAEATKHREEKKQIEREKRKAAVELERKRLKQENECRQKLVEQQKKKEIITRKRQRENDGKRGNDRKAPRHQKKLVERMHNTNAGKDACPNDTDGKVLVENLVRGMKHQLLSAEKMESVHRPIASESNNLLAMCADWKSEDSGLQFQESLSDDVDKV</sequence>
<protein>
    <recommendedName>
        <fullName evidence="4">Inner centromere protein ARK-binding domain-containing protein</fullName>
    </recommendedName>
</protein>
<evidence type="ECO:0000313" key="3">
    <source>
        <dbReference type="Proteomes" id="UP000636709"/>
    </source>
</evidence>
<feature type="region of interest" description="Disordered" evidence="1">
    <location>
        <begin position="1296"/>
        <end position="1327"/>
    </location>
</feature>
<feature type="compositionally biased region" description="Basic and acidic residues" evidence="1">
    <location>
        <begin position="1296"/>
        <end position="1322"/>
    </location>
</feature>
<proteinExistence type="predicted"/>
<dbReference type="OrthoDB" id="681218at2759"/>
<dbReference type="Proteomes" id="UP000636709">
    <property type="component" value="Unassembled WGS sequence"/>
</dbReference>
<dbReference type="EMBL" id="JACEFO010000980">
    <property type="protein sequence ID" value="KAF8750992.1"/>
    <property type="molecule type" value="Genomic_DNA"/>
</dbReference>
<organism evidence="2 3">
    <name type="scientific">Digitaria exilis</name>
    <dbReference type="NCBI Taxonomy" id="1010633"/>
    <lineage>
        <taxon>Eukaryota</taxon>
        <taxon>Viridiplantae</taxon>
        <taxon>Streptophyta</taxon>
        <taxon>Embryophyta</taxon>
        <taxon>Tracheophyta</taxon>
        <taxon>Spermatophyta</taxon>
        <taxon>Magnoliopsida</taxon>
        <taxon>Liliopsida</taxon>
        <taxon>Poales</taxon>
        <taxon>Poaceae</taxon>
        <taxon>PACMAD clade</taxon>
        <taxon>Panicoideae</taxon>
        <taxon>Panicodae</taxon>
        <taxon>Paniceae</taxon>
        <taxon>Anthephorinae</taxon>
        <taxon>Digitaria</taxon>
    </lineage>
</organism>
<comment type="caution">
    <text evidence="2">The sequence shown here is derived from an EMBL/GenBank/DDBJ whole genome shotgun (WGS) entry which is preliminary data.</text>
</comment>
<dbReference type="PANTHER" id="PTHR13738">
    <property type="entry name" value="TROPONIN I"/>
    <property type="match status" value="1"/>
</dbReference>
<gene>
    <name evidence="2" type="ORF">HU200_012288</name>
</gene>
<dbReference type="PANTHER" id="PTHR13738:SF1">
    <property type="entry name" value="TROPONIN I"/>
    <property type="match status" value="1"/>
</dbReference>
<feature type="region of interest" description="Disordered" evidence="1">
    <location>
        <begin position="1196"/>
        <end position="1216"/>
    </location>
</feature>
<dbReference type="CDD" id="cd22249">
    <property type="entry name" value="UDM1_RNF168_RNF169-like"/>
    <property type="match status" value="1"/>
</dbReference>
<dbReference type="InterPro" id="IPR050875">
    <property type="entry name" value="Troponin_I"/>
</dbReference>
<accession>A0A835KLZ3</accession>
<evidence type="ECO:0008006" key="4">
    <source>
        <dbReference type="Google" id="ProtNLM"/>
    </source>
</evidence>